<keyword evidence="3" id="KW-0813">Transport</keyword>
<dbReference type="OrthoDB" id="286811at2759"/>
<keyword evidence="7" id="KW-0496">Mitochondrion</keyword>
<evidence type="ECO:0000256" key="6">
    <source>
        <dbReference type="ARBA" id="ARBA00022982"/>
    </source>
</evidence>
<keyword evidence="5" id="KW-0999">Mitochondrion inner membrane</keyword>
<evidence type="ECO:0000256" key="8">
    <source>
        <dbReference type="ARBA" id="ARBA00023136"/>
    </source>
</evidence>
<dbReference type="Proteomes" id="UP000078512">
    <property type="component" value="Unassembled WGS sequence"/>
</dbReference>
<evidence type="ECO:0000313" key="10">
    <source>
        <dbReference type="Proteomes" id="UP000078512"/>
    </source>
</evidence>
<evidence type="ECO:0000256" key="1">
    <source>
        <dbReference type="ARBA" id="ARBA00004443"/>
    </source>
</evidence>
<name>A0A197JZS9_9FUNG</name>
<dbReference type="EMBL" id="KV442039">
    <property type="protein sequence ID" value="OAQ29744.1"/>
    <property type="molecule type" value="Genomic_DNA"/>
</dbReference>
<accession>A0A197JZS9</accession>
<evidence type="ECO:0000313" key="9">
    <source>
        <dbReference type="EMBL" id="OAQ29744.1"/>
    </source>
</evidence>
<dbReference type="AlphaFoldDB" id="A0A197JZS9"/>
<sequence>MFASRRLLNAVTKKSTGIYGLPVHPNPRPQLISLYNDTLKTLEQIPAHAVYRQATAALTNHRLSVVKGTEDIAKIEQTLEAGQIEEVVVQAVEELKLAGKMLEWKPWEPLETPAPKDQWTYKYNDHN</sequence>
<dbReference type="PANTHER" id="PTHR12653:SF0">
    <property type="entry name" value="NADH DEHYDROGENASE [UBIQUINONE] 1 ALPHA SUBCOMPLEX SUBUNIT 5"/>
    <property type="match status" value="1"/>
</dbReference>
<comment type="similarity">
    <text evidence="2">Belongs to the complex I NDUFA5 subunit family.</text>
</comment>
<proteinExistence type="inferred from homology"/>
<dbReference type="GO" id="GO:0022904">
    <property type="term" value="P:respiratory electron transport chain"/>
    <property type="evidence" value="ECO:0007669"/>
    <property type="project" value="InterPro"/>
</dbReference>
<keyword evidence="6" id="KW-0249">Electron transport</keyword>
<keyword evidence="8" id="KW-0472">Membrane</keyword>
<evidence type="ECO:0000256" key="5">
    <source>
        <dbReference type="ARBA" id="ARBA00022792"/>
    </source>
</evidence>
<organism evidence="9 10">
    <name type="scientific">Linnemannia elongata AG-77</name>
    <dbReference type="NCBI Taxonomy" id="1314771"/>
    <lineage>
        <taxon>Eukaryota</taxon>
        <taxon>Fungi</taxon>
        <taxon>Fungi incertae sedis</taxon>
        <taxon>Mucoromycota</taxon>
        <taxon>Mortierellomycotina</taxon>
        <taxon>Mortierellomycetes</taxon>
        <taxon>Mortierellales</taxon>
        <taxon>Mortierellaceae</taxon>
        <taxon>Linnemannia</taxon>
    </lineage>
</organism>
<dbReference type="GO" id="GO:0005743">
    <property type="term" value="C:mitochondrial inner membrane"/>
    <property type="evidence" value="ECO:0007669"/>
    <property type="project" value="UniProtKB-SubCell"/>
</dbReference>
<evidence type="ECO:0008006" key="11">
    <source>
        <dbReference type="Google" id="ProtNLM"/>
    </source>
</evidence>
<evidence type="ECO:0000256" key="3">
    <source>
        <dbReference type="ARBA" id="ARBA00022448"/>
    </source>
</evidence>
<comment type="subcellular location">
    <subcellularLocation>
        <location evidence="1">Mitochondrion inner membrane</location>
        <topology evidence="1">Peripheral membrane protein</topology>
        <orientation evidence="1">Matrix side</orientation>
    </subcellularLocation>
</comment>
<dbReference type="InterPro" id="IPR006806">
    <property type="entry name" value="NDUFA5"/>
</dbReference>
<evidence type="ECO:0000256" key="4">
    <source>
        <dbReference type="ARBA" id="ARBA00022660"/>
    </source>
</evidence>
<evidence type="ECO:0000256" key="7">
    <source>
        <dbReference type="ARBA" id="ARBA00023128"/>
    </source>
</evidence>
<dbReference type="STRING" id="1314771.A0A197JZS9"/>
<dbReference type="PANTHER" id="PTHR12653">
    <property type="entry name" value="NADH-UBIQUINONE OXIDOREDUCTASE 13 KD-B SUBUNIT"/>
    <property type="match status" value="1"/>
</dbReference>
<dbReference type="Pfam" id="PF04716">
    <property type="entry name" value="ETC_C1_NDUFA5"/>
    <property type="match status" value="1"/>
</dbReference>
<keyword evidence="4" id="KW-0679">Respiratory chain</keyword>
<evidence type="ECO:0000256" key="2">
    <source>
        <dbReference type="ARBA" id="ARBA00010261"/>
    </source>
</evidence>
<reference evidence="9 10" key="1">
    <citation type="submission" date="2016-05" db="EMBL/GenBank/DDBJ databases">
        <title>Genome sequencing reveals origins of a unique bacterial endosymbiosis in the earliest lineages of terrestrial Fungi.</title>
        <authorList>
            <consortium name="DOE Joint Genome Institute"/>
            <person name="Uehling J."/>
            <person name="Gryganskyi A."/>
            <person name="Hameed K."/>
            <person name="Tschaplinski T."/>
            <person name="Misztal P."/>
            <person name="Wu S."/>
            <person name="Desiro A."/>
            <person name="Vande Pol N."/>
            <person name="Du Z.-Y."/>
            <person name="Zienkiewicz A."/>
            <person name="Zienkiewicz K."/>
            <person name="Morin E."/>
            <person name="Tisserant E."/>
            <person name="Splivallo R."/>
            <person name="Hainaut M."/>
            <person name="Henrissat B."/>
            <person name="Ohm R."/>
            <person name="Kuo A."/>
            <person name="Yan J."/>
            <person name="Lipzen A."/>
            <person name="Nolan M."/>
            <person name="Labutti K."/>
            <person name="Barry K."/>
            <person name="Goldstein A."/>
            <person name="Labbe J."/>
            <person name="Schadt C."/>
            <person name="Tuskan G."/>
            <person name="Grigoriev I."/>
            <person name="Martin F."/>
            <person name="Vilgalys R."/>
            <person name="Bonito G."/>
        </authorList>
    </citation>
    <scope>NUCLEOTIDE SEQUENCE [LARGE SCALE GENOMIC DNA]</scope>
    <source>
        <strain evidence="9 10">AG-77</strain>
    </source>
</reference>
<protein>
    <recommendedName>
        <fullName evidence="11">NADH2 dehydrogenase</fullName>
    </recommendedName>
</protein>
<gene>
    <name evidence="9" type="ORF">K457DRAFT_149106</name>
</gene>
<keyword evidence="10" id="KW-1185">Reference proteome</keyword>